<feature type="domain" description="EfeO-type cupredoxin-like" evidence="17">
    <location>
        <begin position="10"/>
        <end position="97"/>
    </location>
</feature>
<dbReference type="GO" id="GO:0043682">
    <property type="term" value="F:P-type divalent copper transporter activity"/>
    <property type="evidence" value="ECO:0007669"/>
    <property type="project" value="TreeGrafter"/>
</dbReference>
<dbReference type="PANTHER" id="PTHR43520:SF8">
    <property type="entry name" value="P-TYPE CU(+) TRANSPORTER"/>
    <property type="match status" value="1"/>
</dbReference>
<evidence type="ECO:0000256" key="4">
    <source>
        <dbReference type="ARBA" id="ARBA00022475"/>
    </source>
</evidence>
<keyword evidence="4 15" id="KW-1003">Cell membrane</keyword>
<dbReference type="PRINTS" id="PR00119">
    <property type="entry name" value="CATATPASE"/>
</dbReference>
<dbReference type="InterPro" id="IPR008250">
    <property type="entry name" value="ATPase_P-typ_transduc_dom_A_sf"/>
</dbReference>
<keyword evidence="8" id="KW-0813">Transport</keyword>
<evidence type="ECO:0000256" key="11">
    <source>
        <dbReference type="ARBA" id="ARBA00022989"/>
    </source>
</evidence>
<dbReference type="GO" id="GO:0005524">
    <property type="term" value="F:ATP binding"/>
    <property type="evidence" value="ECO:0007669"/>
    <property type="project" value="UniProtKB-UniRule"/>
</dbReference>
<dbReference type="GO" id="GO:0016887">
    <property type="term" value="F:ATP hydrolysis activity"/>
    <property type="evidence" value="ECO:0007669"/>
    <property type="project" value="InterPro"/>
</dbReference>
<dbReference type="InterPro" id="IPR028096">
    <property type="entry name" value="EfeO_Cupredoxin"/>
</dbReference>
<dbReference type="PATRIC" id="fig|1005704.3.peg.431"/>
<evidence type="ECO:0000256" key="9">
    <source>
        <dbReference type="ARBA" id="ARBA00022840"/>
    </source>
</evidence>
<feature type="transmembrane region" description="Helical" evidence="15">
    <location>
        <begin position="349"/>
        <end position="369"/>
    </location>
</feature>
<dbReference type="Proteomes" id="UP000003695">
    <property type="component" value="Unassembled WGS sequence"/>
</dbReference>
<evidence type="ECO:0000256" key="6">
    <source>
        <dbReference type="ARBA" id="ARBA00022723"/>
    </source>
</evidence>
<dbReference type="InterPro" id="IPR027256">
    <property type="entry name" value="P-typ_ATPase_IB"/>
</dbReference>
<keyword evidence="5 15" id="KW-0812">Transmembrane</keyword>
<keyword evidence="13 15" id="KW-0472">Membrane</keyword>
<accession>F5VT66</accession>
<dbReference type="NCBIfam" id="TIGR01525">
    <property type="entry name" value="ATPase-IB_hvy"/>
    <property type="match status" value="1"/>
</dbReference>
<dbReference type="PANTHER" id="PTHR43520">
    <property type="entry name" value="ATP7, ISOFORM B"/>
    <property type="match status" value="1"/>
</dbReference>
<evidence type="ECO:0000256" key="12">
    <source>
        <dbReference type="ARBA" id="ARBA00023008"/>
    </source>
</evidence>
<evidence type="ECO:0000313" key="18">
    <source>
        <dbReference type="EMBL" id="EGL91164.1"/>
    </source>
</evidence>
<dbReference type="InterPro" id="IPR023214">
    <property type="entry name" value="HAD_sf"/>
</dbReference>
<dbReference type="eggNOG" id="COG2217">
    <property type="taxonomic scope" value="Bacteria"/>
</dbReference>
<dbReference type="AlphaFoldDB" id="F5VT66"/>
<dbReference type="NCBIfam" id="TIGR01494">
    <property type="entry name" value="ATPase_P-type"/>
    <property type="match status" value="1"/>
</dbReference>
<sequence length="570" mass="62049">MTEIVKASLENGIQKIRIRAEKGYHPAHIQLQKGIPAEITFHRTTPSNCYKEILFEEEGILEPIGVDEEKTICFTPQELGEHAFSCGMKMQKGSYTVVEKTRKSLSLLQRFWITSIFTVPLVIIMIGMSTGGISHQVMRWGTFLATTPIMLVAGGPYIQSAWASFKKHNANMDTLVALGTLVAYFYSLVALFAGLPVYFESAAFIFFFVLLGAVFEEKMRKNTSQAVEKLLDLQAKTAEVLRDDSYVQIPLEQVKVGDLIRVRPGEKIAVDGVVVEGVSSIDESMVTGESLPVDKTVGDTVIGSTINNSGTLVFKAEKVGSETVLAQIVDFVKKAQTSRAPIQDLTDKISGIFVPAVVILAILTFWIWFVLLEASFVASLLYGVAVLIIACPCALGLATPTALMVGTGRSAKMGVLLKNGTVLQEIQKVQTLVFDKTGTLTEGKPVVTDIIGDEAEVLGLAASLEEASQHPLAQAIVKRASEAELELHTVENFQAMHGKGVSGQINGKQVLLGNAKMLDGMDISSAYQENLKNLKKKLKQLCTWLLTMKSKACLPCKIFPRKMPSSPSVS</sequence>
<keyword evidence="6 15" id="KW-0479">Metal-binding</keyword>
<dbReference type="FunFam" id="2.70.150.10:FF:000020">
    <property type="entry name" value="Copper-exporting P-type ATPase A"/>
    <property type="match status" value="1"/>
</dbReference>
<keyword evidence="12" id="KW-0186">Copper</keyword>
<comment type="similarity">
    <text evidence="2 15">Belongs to the cation transport ATPase (P-type) (TC 3.A.3) family. Type IB subfamily.</text>
</comment>
<dbReference type="Gene3D" id="2.60.40.420">
    <property type="entry name" value="Cupredoxins - blue copper proteins"/>
    <property type="match status" value="1"/>
</dbReference>
<evidence type="ECO:0000256" key="10">
    <source>
        <dbReference type="ARBA" id="ARBA00022967"/>
    </source>
</evidence>
<name>F5VT66_STROR</name>
<dbReference type="GO" id="GO:0055070">
    <property type="term" value="P:copper ion homeostasis"/>
    <property type="evidence" value="ECO:0007669"/>
    <property type="project" value="TreeGrafter"/>
</dbReference>
<dbReference type="SUPFAM" id="SSF81660">
    <property type="entry name" value="Metal cation-transporting ATPase, ATP-binding domain N"/>
    <property type="match status" value="1"/>
</dbReference>
<dbReference type="InterPro" id="IPR001757">
    <property type="entry name" value="P_typ_ATPase"/>
</dbReference>
<dbReference type="GO" id="GO:0140581">
    <property type="term" value="F:P-type monovalent copper transporter activity"/>
    <property type="evidence" value="ECO:0007669"/>
    <property type="project" value="UniProtKB-EC"/>
</dbReference>
<comment type="subcellular location">
    <subcellularLocation>
        <location evidence="1">Cell membrane</location>
        <topology evidence="1">Multi-pass membrane protein</topology>
    </subcellularLocation>
</comment>
<dbReference type="Gene3D" id="2.70.150.10">
    <property type="entry name" value="Calcium-transporting ATPase, cytoplasmic transduction domain A"/>
    <property type="match status" value="1"/>
</dbReference>
<evidence type="ECO:0000256" key="8">
    <source>
        <dbReference type="ARBA" id="ARBA00022796"/>
    </source>
</evidence>
<dbReference type="InterPro" id="IPR023299">
    <property type="entry name" value="ATPase_P-typ_cyto_dom_N"/>
</dbReference>
<dbReference type="Gene3D" id="3.40.1110.10">
    <property type="entry name" value="Calcium-transporting ATPase, cytoplasmic domain N"/>
    <property type="match status" value="1"/>
</dbReference>
<evidence type="ECO:0000256" key="1">
    <source>
        <dbReference type="ARBA" id="ARBA00004651"/>
    </source>
</evidence>
<evidence type="ECO:0000256" key="3">
    <source>
        <dbReference type="ARBA" id="ARBA00012517"/>
    </source>
</evidence>
<evidence type="ECO:0000259" key="17">
    <source>
        <dbReference type="Pfam" id="PF13473"/>
    </source>
</evidence>
<comment type="caution">
    <text evidence="18">The sequence shown here is derived from an EMBL/GenBank/DDBJ whole genome shotgun (WGS) entry which is preliminary data.</text>
</comment>
<dbReference type="InterPro" id="IPR008972">
    <property type="entry name" value="Cupredoxin"/>
</dbReference>
<dbReference type="InterPro" id="IPR023298">
    <property type="entry name" value="ATPase_P-typ_TM_dom_sf"/>
</dbReference>
<dbReference type="PROSITE" id="PS00154">
    <property type="entry name" value="ATPASE_E1_E2"/>
    <property type="match status" value="1"/>
</dbReference>
<keyword evidence="11 15" id="KW-1133">Transmembrane helix</keyword>
<gene>
    <name evidence="18" type="ORF">HMPREF9968_0761</name>
</gene>
<dbReference type="Pfam" id="PF00122">
    <property type="entry name" value="E1-E2_ATPase"/>
    <property type="match status" value="1"/>
</dbReference>
<evidence type="ECO:0000256" key="7">
    <source>
        <dbReference type="ARBA" id="ARBA00022741"/>
    </source>
</evidence>
<keyword evidence="7 15" id="KW-0547">Nucleotide-binding</keyword>
<keyword evidence="8" id="KW-0187">Copper transport</keyword>
<dbReference type="InterPro" id="IPR018303">
    <property type="entry name" value="ATPase_P-typ_P_site"/>
</dbReference>
<keyword evidence="8" id="KW-0406">Ion transport</keyword>
<feature type="transmembrane region" description="Helical" evidence="15">
    <location>
        <begin position="140"/>
        <end position="158"/>
    </location>
</feature>
<reference evidence="18 19" key="1">
    <citation type="submission" date="2011-04" db="EMBL/GenBank/DDBJ databases">
        <authorList>
            <person name="Durkin A.S."/>
            <person name="Radune D."/>
            <person name="Hostetler J."/>
            <person name="Torralba M."/>
            <person name="Gillis M."/>
            <person name="Methe B."/>
            <person name="Sutton G."/>
            <person name="Nelson K.E."/>
        </authorList>
    </citation>
    <scope>NUCLEOTIDE SEQUENCE [LARGE SCALE GENOMIC DNA]</scope>
    <source>
        <strain evidence="18 19">SK255</strain>
    </source>
</reference>
<feature type="transmembrane region" description="Helical" evidence="15">
    <location>
        <begin position="195"/>
        <end position="215"/>
    </location>
</feature>
<dbReference type="EC" id="7.2.2.8" evidence="3"/>
<evidence type="ECO:0000256" key="13">
    <source>
        <dbReference type="ARBA" id="ARBA00023136"/>
    </source>
</evidence>
<proteinExistence type="inferred from homology"/>
<keyword evidence="10" id="KW-1278">Translocase</keyword>
<evidence type="ECO:0000259" key="16">
    <source>
        <dbReference type="Pfam" id="PF00122"/>
    </source>
</evidence>
<feature type="transmembrane region" description="Helical" evidence="15">
    <location>
        <begin position="381"/>
        <end position="403"/>
    </location>
</feature>
<dbReference type="SUPFAM" id="SSF49503">
    <property type="entry name" value="Cupredoxins"/>
    <property type="match status" value="1"/>
</dbReference>
<dbReference type="EMBL" id="AFNM01000016">
    <property type="protein sequence ID" value="EGL91164.1"/>
    <property type="molecule type" value="Genomic_DNA"/>
</dbReference>
<evidence type="ECO:0000256" key="2">
    <source>
        <dbReference type="ARBA" id="ARBA00006024"/>
    </source>
</evidence>
<dbReference type="GO" id="GO:0005886">
    <property type="term" value="C:plasma membrane"/>
    <property type="evidence" value="ECO:0007669"/>
    <property type="project" value="UniProtKB-SubCell"/>
</dbReference>
<dbReference type="Pfam" id="PF13473">
    <property type="entry name" value="Cupredoxin_1"/>
    <property type="match status" value="1"/>
</dbReference>
<evidence type="ECO:0000256" key="14">
    <source>
        <dbReference type="ARBA" id="ARBA00049289"/>
    </source>
</evidence>
<dbReference type="SUPFAM" id="SSF81653">
    <property type="entry name" value="Calcium ATPase, transduction domain A"/>
    <property type="match status" value="1"/>
</dbReference>
<feature type="domain" description="P-type ATPase A" evidence="16">
    <location>
        <begin position="233"/>
        <end position="332"/>
    </location>
</feature>
<keyword evidence="9 15" id="KW-0067">ATP-binding</keyword>
<dbReference type="SUPFAM" id="SSF81665">
    <property type="entry name" value="Calcium ATPase, transmembrane domain M"/>
    <property type="match status" value="1"/>
</dbReference>
<organism evidence="18 19">
    <name type="scientific">Streptococcus oralis SK255</name>
    <dbReference type="NCBI Taxonomy" id="1005704"/>
    <lineage>
        <taxon>Bacteria</taxon>
        <taxon>Bacillati</taxon>
        <taxon>Bacillota</taxon>
        <taxon>Bacilli</taxon>
        <taxon>Lactobacillales</taxon>
        <taxon>Streptococcaceae</taxon>
        <taxon>Streptococcus</taxon>
    </lineage>
</organism>
<feature type="transmembrane region" description="Helical" evidence="15">
    <location>
        <begin position="170"/>
        <end position="189"/>
    </location>
</feature>
<protein>
    <recommendedName>
        <fullName evidence="3">P-type Cu(+) transporter</fullName>
        <ecNumber evidence="3">7.2.2.8</ecNumber>
    </recommendedName>
</protein>
<dbReference type="InterPro" id="IPR059000">
    <property type="entry name" value="ATPase_P-type_domA"/>
</dbReference>
<dbReference type="GO" id="GO:0005507">
    <property type="term" value="F:copper ion binding"/>
    <property type="evidence" value="ECO:0007669"/>
    <property type="project" value="TreeGrafter"/>
</dbReference>
<evidence type="ECO:0000313" key="19">
    <source>
        <dbReference type="Proteomes" id="UP000003695"/>
    </source>
</evidence>
<evidence type="ECO:0000256" key="15">
    <source>
        <dbReference type="RuleBase" id="RU362081"/>
    </source>
</evidence>
<dbReference type="Gene3D" id="3.40.50.1000">
    <property type="entry name" value="HAD superfamily/HAD-like"/>
    <property type="match status" value="1"/>
</dbReference>
<evidence type="ECO:0000256" key="5">
    <source>
        <dbReference type="ARBA" id="ARBA00022692"/>
    </source>
</evidence>
<dbReference type="Pfam" id="PF00702">
    <property type="entry name" value="Hydrolase"/>
    <property type="match status" value="1"/>
</dbReference>
<feature type="transmembrane region" description="Helical" evidence="15">
    <location>
        <begin position="111"/>
        <end position="134"/>
    </location>
</feature>
<comment type="catalytic activity">
    <reaction evidence="14">
        <text>Cu(+)(in) + ATP + H2O = Cu(+)(out) + ADP + phosphate + H(+)</text>
        <dbReference type="Rhea" id="RHEA:25792"/>
        <dbReference type="ChEBI" id="CHEBI:15377"/>
        <dbReference type="ChEBI" id="CHEBI:15378"/>
        <dbReference type="ChEBI" id="CHEBI:30616"/>
        <dbReference type="ChEBI" id="CHEBI:43474"/>
        <dbReference type="ChEBI" id="CHEBI:49552"/>
        <dbReference type="ChEBI" id="CHEBI:456216"/>
        <dbReference type="EC" id="7.2.2.8"/>
    </reaction>
</comment>